<sequence length="218" mass="24611">MSNPNIINQRSAGLCGPVGFLYSLAFDSPAAYAKYGIDLYEKGKAMIWRLDIEPSKDCRDYFPPPPMCPGDWLTAGSLRDSENFFFDYDSVKADGGTSNDELAHFFEDAGYTDIHKDDNTFTSRNAQDIDLINKYYNDGYRVILRINAKLLDKDSQADTSHRGNHFVILRSPIIVSGQKVGLTVYTWGRRQDIPAPGTQLSPSQFLEHWYGYIAGRPF</sequence>
<evidence type="ECO:0008006" key="3">
    <source>
        <dbReference type="Google" id="ProtNLM"/>
    </source>
</evidence>
<evidence type="ECO:0000313" key="2">
    <source>
        <dbReference type="Proteomes" id="UP001315278"/>
    </source>
</evidence>
<reference evidence="2" key="1">
    <citation type="journal article" date="2021" name="ISME J.">
        <title>Evolutionary origin and ecological implication of a unique nif island in free-living Bradyrhizobium lineages.</title>
        <authorList>
            <person name="Tao J."/>
        </authorList>
    </citation>
    <scope>NUCLEOTIDE SEQUENCE [LARGE SCALE GENOMIC DNA]</scope>
    <source>
        <strain evidence="2">SZCCT0434</strain>
    </source>
</reference>
<dbReference type="Proteomes" id="UP001315278">
    <property type="component" value="Unassembled WGS sequence"/>
</dbReference>
<proteinExistence type="predicted"/>
<evidence type="ECO:0000313" key="1">
    <source>
        <dbReference type="EMBL" id="MBR0801870.1"/>
    </source>
</evidence>
<dbReference type="EMBL" id="JAFCJH010000123">
    <property type="protein sequence ID" value="MBR0801870.1"/>
    <property type="molecule type" value="Genomic_DNA"/>
</dbReference>
<keyword evidence="2" id="KW-1185">Reference proteome</keyword>
<protein>
    <recommendedName>
        <fullName evidence="3">Peptidase C39-like domain-containing protein</fullName>
    </recommendedName>
</protein>
<gene>
    <name evidence="1" type="ORF">JQ615_41825</name>
</gene>
<accession>A0ABS5FYG8</accession>
<comment type="caution">
    <text evidence="1">The sequence shown here is derived from an EMBL/GenBank/DDBJ whole genome shotgun (WGS) entry which is preliminary data.</text>
</comment>
<name>A0ABS5FYG8_9BRAD</name>
<organism evidence="1 2">
    <name type="scientific">Bradyrhizobium jicamae</name>
    <dbReference type="NCBI Taxonomy" id="280332"/>
    <lineage>
        <taxon>Bacteria</taxon>
        <taxon>Pseudomonadati</taxon>
        <taxon>Pseudomonadota</taxon>
        <taxon>Alphaproteobacteria</taxon>
        <taxon>Hyphomicrobiales</taxon>
        <taxon>Nitrobacteraceae</taxon>
        <taxon>Bradyrhizobium</taxon>
    </lineage>
</organism>